<feature type="domain" description="AMP-binding enzyme C-terminal" evidence="2">
    <location>
        <begin position="431"/>
        <end position="506"/>
    </location>
</feature>
<evidence type="ECO:0000313" key="3">
    <source>
        <dbReference type="EMBL" id="CAB4587993.1"/>
    </source>
</evidence>
<dbReference type="PROSITE" id="PS00455">
    <property type="entry name" value="AMP_BINDING"/>
    <property type="match status" value="1"/>
</dbReference>
<dbReference type="Gene3D" id="3.40.50.12780">
    <property type="entry name" value="N-terminal domain of ligase-like"/>
    <property type="match status" value="1"/>
</dbReference>
<dbReference type="NCBIfam" id="NF005863">
    <property type="entry name" value="PRK07798.1"/>
    <property type="match status" value="1"/>
</dbReference>
<dbReference type="Pfam" id="PF13193">
    <property type="entry name" value="AMP-binding_C"/>
    <property type="match status" value="1"/>
</dbReference>
<dbReference type="InterPro" id="IPR050237">
    <property type="entry name" value="ATP-dep_AMP-bd_enzyme"/>
</dbReference>
<organism evidence="3">
    <name type="scientific">freshwater metagenome</name>
    <dbReference type="NCBI Taxonomy" id="449393"/>
    <lineage>
        <taxon>unclassified sequences</taxon>
        <taxon>metagenomes</taxon>
        <taxon>ecological metagenomes</taxon>
    </lineage>
</organism>
<dbReference type="InterPro" id="IPR045851">
    <property type="entry name" value="AMP-bd_C_sf"/>
</dbReference>
<reference evidence="3" key="1">
    <citation type="submission" date="2020-05" db="EMBL/GenBank/DDBJ databases">
        <authorList>
            <person name="Chiriac C."/>
            <person name="Salcher M."/>
            <person name="Ghai R."/>
            <person name="Kavagutti S V."/>
        </authorList>
    </citation>
    <scope>NUCLEOTIDE SEQUENCE</scope>
</reference>
<dbReference type="SUPFAM" id="SSF56801">
    <property type="entry name" value="Acetyl-CoA synthetase-like"/>
    <property type="match status" value="1"/>
</dbReference>
<evidence type="ECO:0000259" key="2">
    <source>
        <dbReference type="Pfam" id="PF13193"/>
    </source>
</evidence>
<proteinExistence type="predicted"/>
<dbReference type="Pfam" id="PF00501">
    <property type="entry name" value="AMP-binding"/>
    <property type="match status" value="1"/>
</dbReference>
<dbReference type="AlphaFoldDB" id="A0A6J6FM10"/>
<dbReference type="InterPro" id="IPR025110">
    <property type="entry name" value="AMP-bd_C"/>
</dbReference>
<dbReference type="PANTHER" id="PTHR43767">
    <property type="entry name" value="LONG-CHAIN-FATTY-ACID--COA LIGASE"/>
    <property type="match status" value="1"/>
</dbReference>
<dbReference type="InterPro" id="IPR042099">
    <property type="entry name" value="ANL_N_sf"/>
</dbReference>
<dbReference type="InterPro" id="IPR000873">
    <property type="entry name" value="AMP-dep_synth/lig_dom"/>
</dbReference>
<evidence type="ECO:0000259" key="1">
    <source>
        <dbReference type="Pfam" id="PF00501"/>
    </source>
</evidence>
<dbReference type="PANTHER" id="PTHR43767:SF1">
    <property type="entry name" value="NONRIBOSOMAL PEPTIDE SYNTHASE PES1 (EUROFUNG)-RELATED"/>
    <property type="match status" value="1"/>
</dbReference>
<dbReference type="InterPro" id="IPR020845">
    <property type="entry name" value="AMP-binding_CS"/>
</dbReference>
<dbReference type="GO" id="GO:0016878">
    <property type="term" value="F:acid-thiol ligase activity"/>
    <property type="evidence" value="ECO:0007669"/>
    <property type="project" value="UniProtKB-ARBA"/>
</dbReference>
<sequence>MPARTFNIADLFEAAVDEWPDREYVADEKVRRTYAEMDRRANRLAHHLAAQGVKPGDHVGIYALNRVEWVEALWAIFKIRAVWININYRYVEDELAYLFGNADLTYLIVEPEYADRARAVQPDLPQLVIGPEFEAALAAQSDERDFEARSNDDIYMLFTGGTTGMPKGVVWRHEDVVMALGGGVDITTGVRMTEPGQFVEKGRNGFHLCGLPIAPLMHGATQWSVMGQSFVGNKVILRAKFDPADVFRTIEAEKVNLVMITGDAMARPMLDHLVDNRARYDLSSLFAVSSSAVLFSQACKDQFMDMFPNIVLTDAVGSSEGGANGITMVGKDAPKTPGLTVKAAPDSFVLGDDLRPVPVGVMGKLARTGNIPLRYHKDPEKSAATFVTGPDGTRYSIPGDFAVMQEDGSITLIGRGSVCINSGGEKIFPEEVENALKSHPEVFDAVVVGVPDERWGERVAAVVQARQGTTPNLESIQEHCRKHVAGYKVPRQLTLVELMVRSPAGKSDYRWAKERAVEDAGR</sequence>
<gene>
    <name evidence="3" type="ORF">UFOPK1722_01478</name>
</gene>
<feature type="domain" description="AMP-dependent synthetase/ligase" evidence="1">
    <location>
        <begin position="12"/>
        <end position="366"/>
    </location>
</feature>
<name>A0A6J6FM10_9ZZZZ</name>
<accession>A0A6J6FM10</accession>
<protein>
    <submittedName>
        <fullName evidence="3">Unannotated protein</fullName>
    </submittedName>
</protein>
<dbReference type="EMBL" id="CAEZTS010000151">
    <property type="protein sequence ID" value="CAB4587993.1"/>
    <property type="molecule type" value="Genomic_DNA"/>
</dbReference>
<dbReference type="Gene3D" id="3.30.300.30">
    <property type="match status" value="1"/>
</dbReference>